<comment type="subcellular location">
    <subcellularLocation>
        <location evidence="8">Cytoplasm</location>
    </subcellularLocation>
</comment>
<dbReference type="NCBIfam" id="TIGR00017">
    <property type="entry name" value="cmk"/>
    <property type="match status" value="1"/>
</dbReference>
<evidence type="ECO:0000256" key="1">
    <source>
        <dbReference type="ARBA" id="ARBA00009427"/>
    </source>
</evidence>
<comment type="similarity">
    <text evidence="1 8">Belongs to the cytidylate kinase family. Type 1 subfamily.</text>
</comment>
<dbReference type="Gene3D" id="3.40.50.300">
    <property type="entry name" value="P-loop containing nucleotide triphosphate hydrolases"/>
    <property type="match status" value="1"/>
</dbReference>
<reference evidence="11" key="1">
    <citation type="journal article" date="2019" name="Int. J. Syst. Evol. Microbiol.">
        <title>The Global Catalogue of Microorganisms (GCM) 10K type strain sequencing project: providing services to taxonomists for standard genome sequencing and annotation.</title>
        <authorList>
            <consortium name="The Broad Institute Genomics Platform"/>
            <consortium name="The Broad Institute Genome Sequencing Center for Infectious Disease"/>
            <person name="Wu L."/>
            <person name="Ma J."/>
        </authorList>
    </citation>
    <scope>NUCLEOTIDE SEQUENCE [LARGE SCALE GENOMIC DNA]</scope>
    <source>
        <strain evidence="11">CGMCC 1.15480</strain>
    </source>
</reference>
<evidence type="ECO:0000259" key="9">
    <source>
        <dbReference type="Pfam" id="PF02224"/>
    </source>
</evidence>
<evidence type="ECO:0000256" key="6">
    <source>
        <dbReference type="ARBA" id="ARBA00047615"/>
    </source>
</evidence>
<comment type="catalytic activity">
    <reaction evidence="6 8">
        <text>dCMP + ATP = dCDP + ADP</text>
        <dbReference type="Rhea" id="RHEA:25094"/>
        <dbReference type="ChEBI" id="CHEBI:30616"/>
        <dbReference type="ChEBI" id="CHEBI:57566"/>
        <dbReference type="ChEBI" id="CHEBI:58593"/>
        <dbReference type="ChEBI" id="CHEBI:456216"/>
        <dbReference type="EC" id="2.7.4.25"/>
    </reaction>
</comment>
<dbReference type="Pfam" id="PF02224">
    <property type="entry name" value="Cytidylate_kin"/>
    <property type="match status" value="1"/>
</dbReference>
<evidence type="ECO:0000256" key="7">
    <source>
        <dbReference type="ARBA" id="ARBA00048478"/>
    </source>
</evidence>
<dbReference type="InterPro" id="IPR027417">
    <property type="entry name" value="P-loop_NTPase"/>
</dbReference>
<feature type="binding site" evidence="8">
    <location>
        <begin position="27"/>
        <end position="35"/>
    </location>
    <ligand>
        <name>ATP</name>
        <dbReference type="ChEBI" id="CHEBI:30616"/>
    </ligand>
</feature>
<evidence type="ECO:0000256" key="3">
    <source>
        <dbReference type="ARBA" id="ARBA00022741"/>
    </source>
</evidence>
<dbReference type="RefSeq" id="WP_229660014.1">
    <property type="nucleotide sequence ID" value="NZ_BMJI01000018.1"/>
</dbReference>
<evidence type="ECO:0000313" key="11">
    <source>
        <dbReference type="Proteomes" id="UP000597761"/>
    </source>
</evidence>
<dbReference type="InterPro" id="IPR003136">
    <property type="entry name" value="Cytidylate_kin"/>
</dbReference>
<name>A0ABQ1PH26_9MICC</name>
<dbReference type="CDD" id="cd02020">
    <property type="entry name" value="CMPK"/>
    <property type="match status" value="1"/>
</dbReference>
<comment type="caution">
    <text evidence="10">The sequence shown here is derived from an EMBL/GenBank/DDBJ whole genome shotgun (WGS) entry which is preliminary data.</text>
</comment>
<evidence type="ECO:0000256" key="2">
    <source>
        <dbReference type="ARBA" id="ARBA00022679"/>
    </source>
</evidence>
<gene>
    <name evidence="8" type="primary">cmk</name>
    <name evidence="10" type="ORF">GCM10011512_24980</name>
</gene>
<sequence length="246" mass="25950">MSASAVGRNGSNGFDAFDGELVVAIDGPSGSGKTSVSRAVAQRLGLQFLDTGAMYRALTWYCLDSGIDLTAATAAADEKLASDVVEAAVELPLTMHLDPEHETVEIDGQDITAAIREPRISGAVSAVATNTAARAVLVERQRRLIEQTGRRVVAEGRDITTVVAPDATARILLTASPEARMGRRGDQLGGTHSDATLHRLVVERDAKDSTVVDFMTAADGVTTVDSTELDFEQTVDAVIDVIRASK</sequence>
<evidence type="ECO:0000256" key="5">
    <source>
        <dbReference type="ARBA" id="ARBA00022840"/>
    </source>
</evidence>
<dbReference type="InterPro" id="IPR011994">
    <property type="entry name" value="Cytidylate_kinase_dom"/>
</dbReference>
<keyword evidence="5 8" id="KW-0067">ATP-binding</keyword>
<evidence type="ECO:0000256" key="8">
    <source>
        <dbReference type="HAMAP-Rule" id="MF_00238"/>
    </source>
</evidence>
<keyword evidence="4 8" id="KW-0418">Kinase</keyword>
<protein>
    <recommendedName>
        <fullName evidence="8">Cytidylate kinase</fullName>
        <shortName evidence="8">CK</shortName>
        <ecNumber evidence="8">2.7.4.25</ecNumber>
    </recommendedName>
    <alternativeName>
        <fullName evidence="8">Cytidine monophosphate kinase</fullName>
        <shortName evidence="8">CMP kinase</shortName>
    </alternativeName>
</protein>
<dbReference type="EC" id="2.7.4.25" evidence="8"/>
<organism evidence="10 11">
    <name type="scientific">Tersicoccus solisilvae</name>
    <dbReference type="NCBI Taxonomy" id="1882339"/>
    <lineage>
        <taxon>Bacteria</taxon>
        <taxon>Bacillati</taxon>
        <taxon>Actinomycetota</taxon>
        <taxon>Actinomycetes</taxon>
        <taxon>Micrococcales</taxon>
        <taxon>Micrococcaceae</taxon>
        <taxon>Tersicoccus</taxon>
    </lineage>
</organism>
<proteinExistence type="inferred from homology"/>
<keyword evidence="3 8" id="KW-0547">Nucleotide-binding</keyword>
<evidence type="ECO:0000256" key="4">
    <source>
        <dbReference type="ARBA" id="ARBA00022777"/>
    </source>
</evidence>
<keyword evidence="11" id="KW-1185">Reference proteome</keyword>
<dbReference type="Proteomes" id="UP000597761">
    <property type="component" value="Unassembled WGS sequence"/>
</dbReference>
<evidence type="ECO:0000313" key="10">
    <source>
        <dbReference type="EMBL" id="GGC96948.1"/>
    </source>
</evidence>
<keyword evidence="8" id="KW-0963">Cytoplasm</keyword>
<dbReference type="EMBL" id="BMJI01000018">
    <property type="protein sequence ID" value="GGC96948.1"/>
    <property type="molecule type" value="Genomic_DNA"/>
</dbReference>
<accession>A0ABQ1PH26</accession>
<keyword evidence="2 8" id="KW-0808">Transferase</keyword>
<dbReference type="SUPFAM" id="SSF52540">
    <property type="entry name" value="P-loop containing nucleoside triphosphate hydrolases"/>
    <property type="match status" value="1"/>
</dbReference>
<comment type="catalytic activity">
    <reaction evidence="7 8">
        <text>CMP + ATP = CDP + ADP</text>
        <dbReference type="Rhea" id="RHEA:11600"/>
        <dbReference type="ChEBI" id="CHEBI:30616"/>
        <dbReference type="ChEBI" id="CHEBI:58069"/>
        <dbReference type="ChEBI" id="CHEBI:60377"/>
        <dbReference type="ChEBI" id="CHEBI:456216"/>
        <dbReference type="EC" id="2.7.4.25"/>
    </reaction>
</comment>
<feature type="domain" description="Cytidylate kinase" evidence="9">
    <location>
        <begin position="23"/>
        <end position="243"/>
    </location>
</feature>
<dbReference type="HAMAP" id="MF_00238">
    <property type="entry name" value="Cytidyl_kinase_type1"/>
    <property type="match status" value="1"/>
</dbReference>